<evidence type="ECO:0000256" key="1">
    <source>
        <dbReference type="SAM" id="MobiDB-lite"/>
    </source>
</evidence>
<reference evidence="2" key="1">
    <citation type="submission" date="2019-12" db="EMBL/GenBank/DDBJ databases">
        <title>Genome sequencing and annotation of Brassica cretica.</title>
        <authorList>
            <person name="Studholme D.J."/>
            <person name="Sarris P.F."/>
        </authorList>
    </citation>
    <scope>NUCLEOTIDE SEQUENCE</scope>
    <source>
        <strain evidence="2">PFS-001/15</strain>
        <tissue evidence="2">Leaf</tissue>
    </source>
</reference>
<comment type="caution">
    <text evidence="2">The sequence shown here is derived from an EMBL/GenBank/DDBJ whole genome shotgun (WGS) entry which is preliminary data.</text>
</comment>
<name>A0A8S9LNI1_BRACR</name>
<feature type="compositionally biased region" description="Polar residues" evidence="1">
    <location>
        <begin position="470"/>
        <end position="480"/>
    </location>
</feature>
<feature type="compositionally biased region" description="Low complexity" evidence="1">
    <location>
        <begin position="460"/>
        <end position="469"/>
    </location>
</feature>
<evidence type="ECO:0000313" key="3">
    <source>
        <dbReference type="Proteomes" id="UP000712281"/>
    </source>
</evidence>
<feature type="region of interest" description="Disordered" evidence="1">
    <location>
        <begin position="214"/>
        <end position="281"/>
    </location>
</feature>
<proteinExistence type="predicted"/>
<evidence type="ECO:0000313" key="2">
    <source>
        <dbReference type="EMBL" id="KAF2608705.1"/>
    </source>
</evidence>
<feature type="compositionally biased region" description="Acidic residues" evidence="1">
    <location>
        <begin position="488"/>
        <end position="502"/>
    </location>
</feature>
<feature type="region of interest" description="Disordered" evidence="1">
    <location>
        <begin position="67"/>
        <end position="130"/>
    </location>
</feature>
<dbReference type="EMBL" id="QGKW02000276">
    <property type="protein sequence ID" value="KAF2608705.1"/>
    <property type="molecule type" value="Genomic_DNA"/>
</dbReference>
<dbReference type="AlphaFoldDB" id="A0A8S9LNI1"/>
<gene>
    <name evidence="2" type="ORF">F2Q68_00043341</name>
</gene>
<feature type="region of interest" description="Disordered" evidence="1">
    <location>
        <begin position="460"/>
        <end position="570"/>
    </location>
</feature>
<sequence>MLNWGFADKFLNLQAFVRSLIRTDEAGEDLYSGLEDREDEAVDHMVGLVHDDYPFEHNTWTGGVKADEVKVNKGHPRPTDSSDQQESEEMDREYGNQGGGDDGVQSREGRGQPSMRQDEAHIGGQPSSSGVADMVRQVAEAYEGQLLHLFEGYMVSMKDHISNELSKVMTAVAGANASIAALDTFVKTEFASLGKESTGVDMYGGDLFSGYSPGRPSFSQAPSFHSRQTKQGTADTRGDVPRTDELAGNAATGEKSAPCGTAAGDPESGRPTALSEGTDTTAMPLASPGVDVFVAGSQPSSCIPAIDEASGVDSASAEGATTFSQPPGPSSSVISESQPQVPSDVSHTNTEPAPGSTVDAIPTELPVLPSSIHQVLTDVSDTVGVPFAASIVETVATQLLVLPSTLHQESPPQTDISGTTLPILPAAETPSAVAMSGSCPGTFYTASNVLAHVDTPNLSQQLLPPSSSQAITLQPTSSPTIEPMLHDVEDDVGGSVATEEDEVLTKKTPSKPRKAGRAVKLKTVGPPDGFKRYSKRERRSPDRYTPAEGPEKQEPVKRVRRGPKEKEKVVPSVAEPSITIKETTSFIGGFTPFLPPNPVKRAAFLQVMKDAKTQSAAKDCAFQVDTLMPLFDSSRVASEKAIDCVVAFIRKRRDGLPPSRFDFMEASFFSDLLTNFGEFKACSAKQDFSFSPSLRKAFTDRP</sequence>
<feature type="compositionally biased region" description="Polar residues" evidence="1">
    <location>
        <begin position="217"/>
        <end position="234"/>
    </location>
</feature>
<accession>A0A8S9LNI1</accession>
<feature type="compositionally biased region" description="Basic residues" evidence="1">
    <location>
        <begin position="508"/>
        <end position="520"/>
    </location>
</feature>
<feature type="compositionally biased region" description="Basic and acidic residues" evidence="1">
    <location>
        <begin position="549"/>
        <end position="569"/>
    </location>
</feature>
<feature type="compositionally biased region" description="Basic and acidic residues" evidence="1">
    <location>
        <begin position="104"/>
        <end position="121"/>
    </location>
</feature>
<dbReference type="Proteomes" id="UP000712281">
    <property type="component" value="Unassembled WGS sequence"/>
</dbReference>
<feature type="compositionally biased region" description="Polar residues" evidence="1">
    <location>
        <begin position="319"/>
        <end position="351"/>
    </location>
</feature>
<protein>
    <submittedName>
        <fullName evidence="2">Uncharacterized protein</fullName>
    </submittedName>
</protein>
<feature type="region of interest" description="Disordered" evidence="1">
    <location>
        <begin position="313"/>
        <end position="355"/>
    </location>
</feature>
<organism evidence="2 3">
    <name type="scientific">Brassica cretica</name>
    <name type="common">Mustard</name>
    <dbReference type="NCBI Taxonomy" id="69181"/>
    <lineage>
        <taxon>Eukaryota</taxon>
        <taxon>Viridiplantae</taxon>
        <taxon>Streptophyta</taxon>
        <taxon>Embryophyta</taxon>
        <taxon>Tracheophyta</taxon>
        <taxon>Spermatophyta</taxon>
        <taxon>Magnoliopsida</taxon>
        <taxon>eudicotyledons</taxon>
        <taxon>Gunneridae</taxon>
        <taxon>Pentapetalae</taxon>
        <taxon>rosids</taxon>
        <taxon>malvids</taxon>
        <taxon>Brassicales</taxon>
        <taxon>Brassicaceae</taxon>
        <taxon>Brassiceae</taxon>
        <taxon>Brassica</taxon>
    </lineage>
</organism>
<feature type="compositionally biased region" description="Basic and acidic residues" evidence="1">
    <location>
        <begin position="236"/>
        <end position="245"/>
    </location>
</feature>